<dbReference type="RefSeq" id="WP_141287807.1">
    <property type="nucleotide sequence ID" value="NZ_BAAAEW010000047.1"/>
</dbReference>
<accession>A0ABP3VW63</accession>
<protein>
    <submittedName>
        <fullName evidence="2">Chemotaxis protein CheW</fullName>
    </submittedName>
</protein>
<dbReference type="SMART" id="SM00260">
    <property type="entry name" value="CheW"/>
    <property type="match status" value="1"/>
</dbReference>
<gene>
    <name evidence="2" type="ORF">GCM10009107_56930</name>
</gene>
<organism evidence="2 3">
    <name type="scientific">Ideonella azotifigens</name>
    <dbReference type="NCBI Taxonomy" id="513160"/>
    <lineage>
        <taxon>Bacteria</taxon>
        <taxon>Pseudomonadati</taxon>
        <taxon>Pseudomonadota</taxon>
        <taxon>Betaproteobacteria</taxon>
        <taxon>Burkholderiales</taxon>
        <taxon>Sphaerotilaceae</taxon>
        <taxon>Ideonella</taxon>
    </lineage>
</organism>
<dbReference type="EMBL" id="BAAAEW010000047">
    <property type="protein sequence ID" value="GAA0767732.1"/>
    <property type="molecule type" value="Genomic_DNA"/>
</dbReference>
<evidence type="ECO:0000313" key="3">
    <source>
        <dbReference type="Proteomes" id="UP001500279"/>
    </source>
</evidence>
<evidence type="ECO:0000313" key="2">
    <source>
        <dbReference type="EMBL" id="GAA0767732.1"/>
    </source>
</evidence>
<dbReference type="Gene3D" id="2.40.50.180">
    <property type="entry name" value="CheA-289, Domain 4"/>
    <property type="match status" value="1"/>
</dbReference>
<comment type="caution">
    <text evidence="2">The sequence shown here is derived from an EMBL/GenBank/DDBJ whole genome shotgun (WGS) entry which is preliminary data.</text>
</comment>
<sequence>MSNKEALRELQLRLASRLQAAREQPREAGWLAVECGSAGLLLPLGQAGEIQSASVVTPVPHAVPWLAGVANVRGQLHAVLDLAVFLGLREPQPGVAPRTGGQLVVLNQSMRVNCALLIDRLAGLRDSEQLQRLPEGDTPRPAFAPRQWRGAQDRVWDELDLSALVHDPLFLDVAA</sequence>
<dbReference type="InterPro" id="IPR002545">
    <property type="entry name" value="CheW-lke_dom"/>
</dbReference>
<keyword evidence="3" id="KW-1185">Reference proteome</keyword>
<dbReference type="PROSITE" id="PS50851">
    <property type="entry name" value="CHEW"/>
    <property type="match status" value="1"/>
</dbReference>
<evidence type="ECO:0000259" key="1">
    <source>
        <dbReference type="PROSITE" id="PS50851"/>
    </source>
</evidence>
<name>A0ABP3VW63_9BURK</name>
<dbReference type="SUPFAM" id="SSF50341">
    <property type="entry name" value="CheW-like"/>
    <property type="match status" value="1"/>
</dbReference>
<reference evidence="3" key="1">
    <citation type="journal article" date="2019" name="Int. J. Syst. Evol. Microbiol.">
        <title>The Global Catalogue of Microorganisms (GCM) 10K type strain sequencing project: providing services to taxonomists for standard genome sequencing and annotation.</title>
        <authorList>
            <consortium name="The Broad Institute Genomics Platform"/>
            <consortium name="The Broad Institute Genome Sequencing Center for Infectious Disease"/>
            <person name="Wu L."/>
            <person name="Ma J."/>
        </authorList>
    </citation>
    <scope>NUCLEOTIDE SEQUENCE [LARGE SCALE GENOMIC DNA]</scope>
    <source>
        <strain evidence="3">JCM 15503</strain>
    </source>
</reference>
<feature type="domain" description="CheW-like" evidence="1">
    <location>
        <begin position="27"/>
        <end position="170"/>
    </location>
</feature>
<dbReference type="InterPro" id="IPR036061">
    <property type="entry name" value="CheW-like_dom_sf"/>
</dbReference>
<proteinExistence type="predicted"/>
<dbReference type="Pfam" id="PF01584">
    <property type="entry name" value="CheW"/>
    <property type="match status" value="1"/>
</dbReference>
<dbReference type="Proteomes" id="UP001500279">
    <property type="component" value="Unassembled WGS sequence"/>
</dbReference>